<keyword evidence="2" id="KW-1185">Reference proteome</keyword>
<dbReference type="EMBL" id="CH480819">
    <property type="protein sequence ID" value="EDW52991.1"/>
    <property type="molecule type" value="Genomic_DNA"/>
</dbReference>
<protein>
    <submittedName>
        <fullName evidence="1">GM12601</fullName>
    </submittedName>
</protein>
<evidence type="ECO:0000313" key="1">
    <source>
        <dbReference type="EMBL" id="EDW52991.1"/>
    </source>
</evidence>
<proteinExistence type="predicted"/>
<dbReference type="HOGENOM" id="CLU_2186680_0_0_1"/>
<evidence type="ECO:0000313" key="2">
    <source>
        <dbReference type="Proteomes" id="UP000001292"/>
    </source>
</evidence>
<dbReference type="STRING" id="7238.B4I0G0"/>
<reference evidence="1 2" key="1">
    <citation type="journal article" date="2007" name="Nature">
        <title>Evolution of genes and genomes on the Drosophila phylogeny.</title>
        <authorList>
            <consortium name="Drosophila 12 Genomes Consortium"/>
            <person name="Clark A.G."/>
            <person name="Eisen M.B."/>
            <person name="Smith D.R."/>
            <person name="Bergman C.M."/>
            <person name="Oliver B."/>
            <person name="Markow T.A."/>
            <person name="Kaufman T.C."/>
            <person name="Kellis M."/>
            <person name="Gelbart W."/>
            <person name="Iyer V.N."/>
            <person name="Pollard D.A."/>
            <person name="Sackton T.B."/>
            <person name="Larracuente A.M."/>
            <person name="Singh N.D."/>
            <person name="Abad J.P."/>
            <person name="Abt D.N."/>
            <person name="Adryan B."/>
            <person name="Aguade M."/>
            <person name="Akashi H."/>
            <person name="Anderson W.W."/>
            <person name="Aquadro C.F."/>
            <person name="Ardell D.H."/>
            <person name="Arguello R."/>
            <person name="Artieri C.G."/>
            <person name="Barbash D.A."/>
            <person name="Barker D."/>
            <person name="Barsanti P."/>
            <person name="Batterham P."/>
            <person name="Batzoglou S."/>
            <person name="Begun D."/>
            <person name="Bhutkar A."/>
            <person name="Blanco E."/>
            <person name="Bosak S.A."/>
            <person name="Bradley R.K."/>
            <person name="Brand A.D."/>
            <person name="Brent M.R."/>
            <person name="Brooks A.N."/>
            <person name="Brown R.H."/>
            <person name="Butlin R.K."/>
            <person name="Caggese C."/>
            <person name="Calvi B.R."/>
            <person name="Bernardo de Carvalho A."/>
            <person name="Caspi A."/>
            <person name="Castrezana S."/>
            <person name="Celniker S.E."/>
            <person name="Chang J.L."/>
            <person name="Chapple C."/>
            <person name="Chatterji S."/>
            <person name="Chinwalla A."/>
            <person name="Civetta A."/>
            <person name="Clifton S.W."/>
            <person name="Comeron J.M."/>
            <person name="Costello J.C."/>
            <person name="Coyne J.A."/>
            <person name="Daub J."/>
            <person name="David R.G."/>
            <person name="Delcher A.L."/>
            <person name="Delehaunty K."/>
            <person name="Do C.B."/>
            <person name="Ebling H."/>
            <person name="Edwards K."/>
            <person name="Eickbush T."/>
            <person name="Evans J.D."/>
            <person name="Filipski A."/>
            <person name="Findeiss S."/>
            <person name="Freyhult E."/>
            <person name="Fulton L."/>
            <person name="Fulton R."/>
            <person name="Garcia A.C."/>
            <person name="Gardiner A."/>
            <person name="Garfield D.A."/>
            <person name="Garvin B.E."/>
            <person name="Gibson G."/>
            <person name="Gilbert D."/>
            <person name="Gnerre S."/>
            <person name="Godfrey J."/>
            <person name="Good R."/>
            <person name="Gotea V."/>
            <person name="Gravely B."/>
            <person name="Greenberg A.J."/>
            <person name="Griffiths-Jones S."/>
            <person name="Gross S."/>
            <person name="Guigo R."/>
            <person name="Gustafson E.A."/>
            <person name="Haerty W."/>
            <person name="Hahn M.W."/>
            <person name="Halligan D.L."/>
            <person name="Halpern A.L."/>
            <person name="Halter G.M."/>
            <person name="Han M.V."/>
            <person name="Heger A."/>
            <person name="Hillier L."/>
            <person name="Hinrichs A.S."/>
            <person name="Holmes I."/>
            <person name="Hoskins R.A."/>
            <person name="Hubisz M.J."/>
            <person name="Hultmark D."/>
            <person name="Huntley M.A."/>
            <person name="Jaffe D.B."/>
            <person name="Jagadeeshan S."/>
            <person name="Jeck W.R."/>
            <person name="Johnson J."/>
            <person name="Jones C.D."/>
            <person name="Jordan W.C."/>
            <person name="Karpen G.H."/>
            <person name="Kataoka E."/>
            <person name="Keightley P.D."/>
            <person name="Kheradpour P."/>
            <person name="Kirkness E.F."/>
            <person name="Koerich L.B."/>
            <person name="Kristiansen K."/>
            <person name="Kudrna D."/>
            <person name="Kulathinal R.J."/>
            <person name="Kumar S."/>
            <person name="Kwok R."/>
            <person name="Lander E."/>
            <person name="Langley C.H."/>
            <person name="Lapoint R."/>
            <person name="Lazzaro B.P."/>
            <person name="Lee S.J."/>
            <person name="Levesque L."/>
            <person name="Li R."/>
            <person name="Lin C.F."/>
            <person name="Lin M.F."/>
            <person name="Lindblad-Toh K."/>
            <person name="Llopart A."/>
            <person name="Long M."/>
            <person name="Low L."/>
            <person name="Lozovsky E."/>
            <person name="Lu J."/>
            <person name="Luo M."/>
            <person name="Machado C.A."/>
            <person name="Makalowski W."/>
            <person name="Marzo M."/>
            <person name="Matsuda M."/>
            <person name="Matzkin L."/>
            <person name="McAllister B."/>
            <person name="McBride C.S."/>
            <person name="McKernan B."/>
            <person name="McKernan K."/>
            <person name="Mendez-Lago M."/>
            <person name="Minx P."/>
            <person name="Mollenhauer M.U."/>
            <person name="Montooth K."/>
            <person name="Mount S.M."/>
            <person name="Mu X."/>
            <person name="Myers E."/>
            <person name="Negre B."/>
            <person name="Newfeld S."/>
            <person name="Nielsen R."/>
            <person name="Noor M.A."/>
            <person name="O'Grady P."/>
            <person name="Pachter L."/>
            <person name="Papaceit M."/>
            <person name="Parisi M.J."/>
            <person name="Parisi M."/>
            <person name="Parts L."/>
            <person name="Pedersen J.S."/>
            <person name="Pesole G."/>
            <person name="Phillippy A.M."/>
            <person name="Ponting C.P."/>
            <person name="Pop M."/>
            <person name="Porcelli D."/>
            <person name="Powell J.R."/>
            <person name="Prohaska S."/>
            <person name="Pruitt K."/>
            <person name="Puig M."/>
            <person name="Quesneville H."/>
            <person name="Ram K.R."/>
            <person name="Rand D."/>
            <person name="Rasmussen M.D."/>
            <person name="Reed L.K."/>
            <person name="Reenan R."/>
            <person name="Reily A."/>
            <person name="Remington K.A."/>
            <person name="Rieger T.T."/>
            <person name="Ritchie M.G."/>
            <person name="Robin C."/>
            <person name="Rogers Y.H."/>
            <person name="Rohde C."/>
            <person name="Rozas J."/>
            <person name="Rubenfield M.J."/>
            <person name="Ruiz A."/>
            <person name="Russo S."/>
            <person name="Salzberg S.L."/>
            <person name="Sanchez-Gracia A."/>
            <person name="Saranga D.J."/>
            <person name="Sato H."/>
            <person name="Schaeffer S.W."/>
            <person name="Schatz M.C."/>
            <person name="Schlenke T."/>
            <person name="Schwartz R."/>
            <person name="Segarra C."/>
            <person name="Singh R.S."/>
            <person name="Sirot L."/>
            <person name="Sirota M."/>
            <person name="Sisneros N.B."/>
            <person name="Smith C.D."/>
            <person name="Smith T.F."/>
            <person name="Spieth J."/>
            <person name="Stage D.E."/>
            <person name="Stark A."/>
            <person name="Stephan W."/>
            <person name="Strausberg R.L."/>
            <person name="Strempel S."/>
            <person name="Sturgill D."/>
            <person name="Sutton G."/>
            <person name="Sutton G.G."/>
            <person name="Tao W."/>
            <person name="Teichmann S."/>
            <person name="Tobari Y.N."/>
            <person name="Tomimura Y."/>
            <person name="Tsolas J.M."/>
            <person name="Valente V.L."/>
            <person name="Venter E."/>
            <person name="Venter J.C."/>
            <person name="Vicario S."/>
            <person name="Vieira F.G."/>
            <person name="Vilella A.J."/>
            <person name="Villasante A."/>
            <person name="Walenz B."/>
            <person name="Wang J."/>
            <person name="Wasserman M."/>
            <person name="Watts T."/>
            <person name="Wilson D."/>
            <person name="Wilson R.K."/>
            <person name="Wing R.A."/>
            <person name="Wolfner M.F."/>
            <person name="Wong A."/>
            <person name="Wong G.K."/>
            <person name="Wu C.I."/>
            <person name="Wu G."/>
            <person name="Yamamoto D."/>
            <person name="Yang H.P."/>
            <person name="Yang S.P."/>
            <person name="Yorke J.A."/>
            <person name="Yoshida K."/>
            <person name="Zdobnov E."/>
            <person name="Zhang P."/>
            <person name="Zhang Y."/>
            <person name="Zimin A.V."/>
            <person name="Baldwin J."/>
            <person name="Abdouelleil A."/>
            <person name="Abdulkadir J."/>
            <person name="Abebe A."/>
            <person name="Abera B."/>
            <person name="Abreu J."/>
            <person name="Acer S.C."/>
            <person name="Aftuck L."/>
            <person name="Alexander A."/>
            <person name="An P."/>
            <person name="Anderson E."/>
            <person name="Anderson S."/>
            <person name="Arachi H."/>
            <person name="Azer M."/>
            <person name="Bachantsang P."/>
            <person name="Barry A."/>
            <person name="Bayul T."/>
            <person name="Berlin A."/>
            <person name="Bessette D."/>
            <person name="Bloom T."/>
            <person name="Blye J."/>
            <person name="Boguslavskiy L."/>
            <person name="Bonnet C."/>
            <person name="Boukhgalter B."/>
            <person name="Bourzgui I."/>
            <person name="Brown A."/>
            <person name="Cahill P."/>
            <person name="Channer S."/>
            <person name="Cheshatsang Y."/>
            <person name="Chuda L."/>
            <person name="Citroen M."/>
            <person name="Collymore A."/>
            <person name="Cooke P."/>
            <person name="Costello M."/>
            <person name="D'Aco K."/>
            <person name="Daza R."/>
            <person name="De Haan G."/>
            <person name="DeGray S."/>
            <person name="DeMaso C."/>
            <person name="Dhargay N."/>
            <person name="Dooley K."/>
            <person name="Dooley E."/>
            <person name="Doricent M."/>
            <person name="Dorje P."/>
            <person name="Dorjee K."/>
            <person name="Dupes A."/>
            <person name="Elong R."/>
            <person name="Falk J."/>
            <person name="Farina A."/>
            <person name="Faro S."/>
            <person name="Ferguson D."/>
            <person name="Fisher S."/>
            <person name="Foley C.D."/>
            <person name="Franke A."/>
            <person name="Friedrich D."/>
            <person name="Gadbois L."/>
            <person name="Gearin G."/>
            <person name="Gearin C.R."/>
            <person name="Giannoukos G."/>
            <person name="Goode T."/>
            <person name="Graham J."/>
            <person name="Grandbois E."/>
            <person name="Grewal S."/>
            <person name="Gyaltsen K."/>
            <person name="Hafez N."/>
            <person name="Hagos B."/>
            <person name="Hall J."/>
            <person name="Henson C."/>
            <person name="Hollinger A."/>
            <person name="Honan T."/>
            <person name="Huard M.D."/>
            <person name="Hughes L."/>
            <person name="Hurhula B."/>
            <person name="Husby M.E."/>
            <person name="Kamat A."/>
            <person name="Kanga B."/>
            <person name="Kashin S."/>
            <person name="Khazanovich D."/>
            <person name="Kisner P."/>
            <person name="Lance K."/>
            <person name="Lara M."/>
            <person name="Lee W."/>
            <person name="Lennon N."/>
            <person name="Letendre F."/>
            <person name="LeVine R."/>
            <person name="Lipovsky A."/>
            <person name="Liu X."/>
            <person name="Liu J."/>
            <person name="Liu S."/>
            <person name="Lokyitsang T."/>
            <person name="Lokyitsang Y."/>
            <person name="Lubonja R."/>
            <person name="Lui A."/>
            <person name="MacDonald P."/>
            <person name="Magnisalis V."/>
            <person name="Maru K."/>
            <person name="Matthews C."/>
            <person name="McCusker W."/>
            <person name="McDonough S."/>
            <person name="Mehta T."/>
            <person name="Meldrim J."/>
            <person name="Meneus L."/>
            <person name="Mihai O."/>
            <person name="Mihalev A."/>
            <person name="Mihova T."/>
            <person name="Mittelman R."/>
            <person name="Mlenga V."/>
            <person name="Montmayeur A."/>
            <person name="Mulrain L."/>
            <person name="Navidi A."/>
            <person name="Naylor J."/>
            <person name="Negash T."/>
            <person name="Nguyen T."/>
            <person name="Nguyen N."/>
            <person name="Nicol R."/>
            <person name="Norbu C."/>
            <person name="Norbu N."/>
            <person name="Novod N."/>
            <person name="O'Neill B."/>
            <person name="Osman S."/>
            <person name="Markiewicz E."/>
            <person name="Oyono O.L."/>
            <person name="Patti C."/>
            <person name="Phunkhang P."/>
            <person name="Pierre F."/>
            <person name="Priest M."/>
            <person name="Raghuraman S."/>
            <person name="Rege F."/>
            <person name="Reyes R."/>
            <person name="Rise C."/>
            <person name="Rogov P."/>
            <person name="Ross K."/>
            <person name="Ryan E."/>
            <person name="Settipalli S."/>
            <person name="Shea T."/>
            <person name="Sherpa N."/>
            <person name="Shi L."/>
            <person name="Shih D."/>
            <person name="Sparrow T."/>
            <person name="Spaulding J."/>
            <person name="Stalker J."/>
            <person name="Stange-Thomann N."/>
            <person name="Stavropoulos S."/>
            <person name="Stone C."/>
            <person name="Strader C."/>
            <person name="Tesfaye S."/>
            <person name="Thomson T."/>
            <person name="Thoulutsang Y."/>
            <person name="Thoulutsang D."/>
            <person name="Topham K."/>
            <person name="Topping I."/>
            <person name="Tsamla T."/>
            <person name="Vassiliev H."/>
            <person name="Vo A."/>
            <person name="Wangchuk T."/>
            <person name="Wangdi T."/>
            <person name="Weiand M."/>
            <person name="Wilkinson J."/>
            <person name="Wilson A."/>
            <person name="Yadav S."/>
            <person name="Young G."/>
            <person name="Yu Q."/>
            <person name="Zembek L."/>
            <person name="Zhong D."/>
            <person name="Zimmer A."/>
            <person name="Zwirko Z."/>
            <person name="Jaffe D.B."/>
            <person name="Alvarez P."/>
            <person name="Brockman W."/>
            <person name="Butler J."/>
            <person name="Chin C."/>
            <person name="Gnerre S."/>
            <person name="Grabherr M."/>
            <person name="Kleber M."/>
            <person name="Mauceli E."/>
            <person name="MacCallum I."/>
        </authorList>
    </citation>
    <scope>NUCLEOTIDE SEQUENCE [LARGE SCALE GENOMIC DNA]</scope>
    <source>
        <strain evidence="2">Rob3c / Tucson 14021-0248.25</strain>
    </source>
</reference>
<gene>
    <name evidence="1" type="primary">Dsec\GM12601</name>
    <name evidence="1" type="ORF">Dsec_GM12601</name>
</gene>
<organism evidence="2">
    <name type="scientific">Drosophila sechellia</name>
    <name type="common">Fruit fly</name>
    <dbReference type="NCBI Taxonomy" id="7238"/>
    <lineage>
        <taxon>Eukaryota</taxon>
        <taxon>Metazoa</taxon>
        <taxon>Ecdysozoa</taxon>
        <taxon>Arthropoda</taxon>
        <taxon>Hexapoda</taxon>
        <taxon>Insecta</taxon>
        <taxon>Pterygota</taxon>
        <taxon>Neoptera</taxon>
        <taxon>Endopterygota</taxon>
        <taxon>Diptera</taxon>
        <taxon>Brachycera</taxon>
        <taxon>Muscomorpha</taxon>
        <taxon>Ephydroidea</taxon>
        <taxon>Drosophilidae</taxon>
        <taxon>Drosophila</taxon>
        <taxon>Sophophora</taxon>
    </lineage>
</organism>
<dbReference type="Proteomes" id="UP000001292">
    <property type="component" value="Unassembled WGS sequence"/>
</dbReference>
<dbReference type="AlphaFoldDB" id="B4I0G0"/>
<sequence length="109" mass="12663">MLVPSDMIAAQSKMVYQMNKYCADRVQVRKAQIHKQIQEVCRIVQDVLKEVEVQEPRFISSLNDYNGRFEGLEVISPTEFEIIIYLNQMGVLNFVGRWHLAGMCRPEAE</sequence>
<dbReference type="OMA" id="WHLAGMC"/>
<name>B4I0G0_DROSE</name>
<accession>B4I0G0</accession>